<dbReference type="AlphaFoldDB" id="A0A6A6GUM9"/>
<keyword evidence="2" id="KW-1133">Transmembrane helix</keyword>
<evidence type="ECO:0000313" key="4">
    <source>
        <dbReference type="Proteomes" id="UP000800092"/>
    </source>
</evidence>
<name>A0A6A6GUM9_VIRVR</name>
<feature type="transmembrane region" description="Helical" evidence="2">
    <location>
        <begin position="583"/>
        <end position="609"/>
    </location>
</feature>
<dbReference type="Proteomes" id="UP000800092">
    <property type="component" value="Unassembled WGS sequence"/>
</dbReference>
<accession>A0A6A6GUM9</accession>
<keyword evidence="4" id="KW-1185">Reference proteome</keyword>
<evidence type="ECO:0000256" key="1">
    <source>
        <dbReference type="SAM" id="MobiDB-lite"/>
    </source>
</evidence>
<reference evidence="3" key="1">
    <citation type="journal article" date="2020" name="Stud. Mycol.">
        <title>101 Dothideomycetes genomes: a test case for predicting lifestyles and emergence of pathogens.</title>
        <authorList>
            <person name="Haridas S."/>
            <person name="Albert R."/>
            <person name="Binder M."/>
            <person name="Bloem J."/>
            <person name="Labutti K."/>
            <person name="Salamov A."/>
            <person name="Andreopoulos B."/>
            <person name="Baker S."/>
            <person name="Barry K."/>
            <person name="Bills G."/>
            <person name="Bluhm B."/>
            <person name="Cannon C."/>
            <person name="Castanera R."/>
            <person name="Culley D."/>
            <person name="Daum C."/>
            <person name="Ezra D."/>
            <person name="Gonzalez J."/>
            <person name="Henrissat B."/>
            <person name="Kuo A."/>
            <person name="Liang C."/>
            <person name="Lipzen A."/>
            <person name="Lutzoni F."/>
            <person name="Magnuson J."/>
            <person name="Mondo S."/>
            <person name="Nolan M."/>
            <person name="Ohm R."/>
            <person name="Pangilinan J."/>
            <person name="Park H.-J."/>
            <person name="Ramirez L."/>
            <person name="Alfaro M."/>
            <person name="Sun H."/>
            <person name="Tritt A."/>
            <person name="Yoshinaga Y."/>
            <person name="Zwiers L.-H."/>
            <person name="Turgeon B."/>
            <person name="Goodwin S."/>
            <person name="Spatafora J."/>
            <person name="Crous P."/>
            <person name="Grigoriev I."/>
        </authorList>
    </citation>
    <scope>NUCLEOTIDE SEQUENCE</scope>
    <source>
        <strain evidence="3">Tuck. ex Michener</strain>
    </source>
</reference>
<organism evidence="3 4">
    <name type="scientific">Viridothelium virens</name>
    <name type="common">Speckled blister lichen</name>
    <name type="synonym">Trypethelium virens</name>
    <dbReference type="NCBI Taxonomy" id="1048519"/>
    <lineage>
        <taxon>Eukaryota</taxon>
        <taxon>Fungi</taxon>
        <taxon>Dikarya</taxon>
        <taxon>Ascomycota</taxon>
        <taxon>Pezizomycotina</taxon>
        <taxon>Dothideomycetes</taxon>
        <taxon>Dothideomycetes incertae sedis</taxon>
        <taxon>Trypetheliales</taxon>
        <taxon>Trypetheliaceae</taxon>
        <taxon>Viridothelium</taxon>
    </lineage>
</organism>
<keyword evidence="2" id="KW-0472">Membrane</keyword>
<gene>
    <name evidence="3" type="ORF">EV356DRAFT_537351</name>
</gene>
<feature type="compositionally biased region" description="Basic and acidic residues" evidence="1">
    <location>
        <begin position="747"/>
        <end position="756"/>
    </location>
</feature>
<keyword evidence="2" id="KW-0812">Transmembrane</keyword>
<dbReference type="OrthoDB" id="3540210at2759"/>
<feature type="transmembrane region" description="Helical" evidence="2">
    <location>
        <begin position="36"/>
        <end position="61"/>
    </location>
</feature>
<feature type="region of interest" description="Disordered" evidence="1">
    <location>
        <begin position="726"/>
        <end position="756"/>
    </location>
</feature>
<evidence type="ECO:0000256" key="2">
    <source>
        <dbReference type="SAM" id="Phobius"/>
    </source>
</evidence>
<sequence>MSATIDTTDVHIGHWINWSSGNVRGSTITLTRRDGALLTAFLAIFVSFAGTRIWKLAAFFIHVSLSRRGSSQIGLFHQRQVILRNSRTAESALWNLLRIAGAWRKSKCHAYRHIGPLAIASLISGLAFAAAGVFSAQVSSASNEVLVSGKDCAISLSTGVSNEEQLLTIFYPYSTALQQIATQRSQQCSTKNASTDSCPTFVKPSLPISVVKDASCPFHQSICQSNNSNLIIDTGYLNSHYDLGMNSPPSERFAFRQILQCAPLALGEYTRAVNRTLSYDGRIHESTPNQQWIQYLYGNYNTISHANFTYQYPVNNPTNKSDTFVSTNFEQAYTLSQFHTVWPNSTGWDFIPIPELGPEGVGKEGIDIMLFFLSANRLLFLQPVDDPWYSAHRGPINYTLTAEGTQGNVVPFWFADNPANVLGCTSQVQFCNPNSLPKGCSPLMSFDDLTLLLLRGVGNSSILPYLEEPQAQAFTTFVRITVSYGSTITDITGTLGATALTAPRTMTSLGQGPLASNQWQSDVEYWLTTQLAGYQRAVVEAASGPKFPGIEPNLLVRPQSDMEHTFCTNQKILSTGFTSFSTLGLVLTLVIGTVFIVVSVLLEPVLSWLQRKRNWRRDNYALMEWWMNDALQLQSMVHEQLGVTWKRDIGQVPVPQPADQRLAILDTTDLGHPRFKAPATSSTLPVELGKGEFRALSIEHVERSSCTSSKEKETTVAELNTSDAHHIATTGPTVPPDDGGEGIGHSSVEDVMLRDP</sequence>
<feature type="transmembrane region" description="Helical" evidence="2">
    <location>
        <begin position="114"/>
        <end position="134"/>
    </location>
</feature>
<evidence type="ECO:0000313" key="3">
    <source>
        <dbReference type="EMBL" id="KAF2229288.1"/>
    </source>
</evidence>
<protein>
    <submittedName>
        <fullName evidence="3">Uncharacterized protein</fullName>
    </submittedName>
</protein>
<proteinExistence type="predicted"/>
<dbReference type="EMBL" id="ML991868">
    <property type="protein sequence ID" value="KAF2229288.1"/>
    <property type="molecule type" value="Genomic_DNA"/>
</dbReference>